<gene>
    <name evidence="2" type="ORF">E4K67_00830</name>
</gene>
<reference evidence="2 3" key="1">
    <citation type="submission" date="2019-03" db="EMBL/GenBank/DDBJ databases">
        <title>Draft Genome Sequence of Desulfosporosinus fructosivorans Strain 63.6F, Isolated from Marine Sediment in the Baltic Sea.</title>
        <authorList>
            <person name="Hausmann B."/>
            <person name="Vandieken V."/>
            <person name="Pjevac P."/>
            <person name="Schreck K."/>
            <person name="Herbold C.W."/>
            <person name="Loy A."/>
        </authorList>
    </citation>
    <scope>NUCLEOTIDE SEQUENCE [LARGE SCALE GENOMIC DNA]</scope>
    <source>
        <strain evidence="2 3">63.6F</strain>
    </source>
</reference>
<evidence type="ECO:0000313" key="3">
    <source>
        <dbReference type="Proteomes" id="UP000298460"/>
    </source>
</evidence>
<dbReference type="Proteomes" id="UP000298460">
    <property type="component" value="Unassembled WGS sequence"/>
</dbReference>
<sequence length="320" mass="34158">MVKFGGDEPNNPYQTLGPQGFPMQLPNSQLGQGYSPGAIRNTLGSGLKASGFFQKDGQIQNSRGGFIGAKQPPHQGMPYQTPPPAQGTGFIPPQQSEYNQGSMYSQGQGQGHNQGGYNQVMGYNQNQNQGYYQAQARQLILEAAQQGIIGNGVATISPDNSFLLVANLPPPQTFLGQGQTGMYASYLVDDKGKTGFLVGVLRPVGNGVYRAHFQSQVPLHHYSRVVISVENPAQLGQAPQGPIILKVKEPLGMMAFLNPMKNTATTVWGKISGFINNRRKPAGSSEVAPMSPELLQSLNQMGVAPGTALPPNITPPTNPE</sequence>
<dbReference type="EMBL" id="SPQQ01000001">
    <property type="protein sequence ID" value="TGE39589.1"/>
    <property type="molecule type" value="Genomic_DNA"/>
</dbReference>
<feature type="region of interest" description="Disordered" evidence="1">
    <location>
        <begin position="301"/>
        <end position="320"/>
    </location>
</feature>
<dbReference type="OrthoDB" id="1795261at2"/>
<dbReference type="AlphaFoldDB" id="A0A4Z0RBF9"/>
<comment type="caution">
    <text evidence="2">The sequence shown here is derived from an EMBL/GenBank/DDBJ whole genome shotgun (WGS) entry which is preliminary data.</text>
</comment>
<feature type="region of interest" description="Disordered" evidence="1">
    <location>
        <begin position="1"/>
        <end position="21"/>
    </location>
</feature>
<accession>A0A4Z0RBF9</accession>
<evidence type="ECO:0000256" key="1">
    <source>
        <dbReference type="SAM" id="MobiDB-lite"/>
    </source>
</evidence>
<evidence type="ECO:0000313" key="2">
    <source>
        <dbReference type="EMBL" id="TGE39589.1"/>
    </source>
</evidence>
<proteinExistence type="predicted"/>
<organism evidence="2 3">
    <name type="scientific">Desulfosporosinus fructosivorans</name>
    <dbReference type="NCBI Taxonomy" id="2018669"/>
    <lineage>
        <taxon>Bacteria</taxon>
        <taxon>Bacillati</taxon>
        <taxon>Bacillota</taxon>
        <taxon>Clostridia</taxon>
        <taxon>Eubacteriales</taxon>
        <taxon>Desulfitobacteriaceae</taxon>
        <taxon>Desulfosporosinus</taxon>
    </lineage>
</organism>
<keyword evidence="3" id="KW-1185">Reference proteome</keyword>
<protein>
    <submittedName>
        <fullName evidence="2">Uncharacterized protein</fullName>
    </submittedName>
</protein>
<name>A0A4Z0RBF9_9FIRM</name>
<dbReference type="RefSeq" id="WP_135544528.1">
    <property type="nucleotide sequence ID" value="NZ_SPQQ01000001.1"/>
</dbReference>